<dbReference type="SMART" id="SM00020">
    <property type="entry name" value="Tryp_SPc"/>
    <property type="match status" value="1"/>
</dbReference>
<comment type="similarity">
    <text evidence="7">Belongs to the peptidase S1 family. CLIP subfamily.</text>
</comment>
<feature type="compositionally biased region" description="Basic and acidic residues" evidence="8">
    <location>
        <begin position="755"/>
        <end position="770"/>
    </location>
</feature>
<dbReference type="InterPro" id="IPR009003">
    <property type="entry name" value="Peptidase_S1_PA"/>
</dbReference>
<keyword evidence="3" id="KW-0735">Signal-anchor</keyword>
<feature type="domain" description="Peptidase S1" evidence="11">
    <location>
        <begin position="1063"/>
        <end position="1296"/>
    </location>
</feature>
<feature type="compositionally biased region" description="Polar residues" evidence="8">
    <location>
        <begin position="50"/>
        <end position="66"/>
    </location>
</feature>
<evidence type="ECO:0000256" key="7">
    <source>
        <dbReference type="ARBA" id="ARBA00024195"/>
    </source>
</evidence>
<dbReference type="Gene3D" id="3.30.70.960">
    <property type="entry name" value="SEA domain"/>
    <property type="match status" value="1"/>
</dbReference>
<feature type="region of interest" description="Disordered" evidence="8">
    <location>
        <begin position="221"/>
        <end position="303"/>
    </location>
</feature>
<dbReference type="GO" id="GO:0006508">
    <property type="term" value="P:proteolysis"/>
    <property type="evidence" value="ECO:0007669"/>
    <property type="project" value="InterPro"/>
</dbReference>
<organism evidence="12 13">
    <name type="scientific">Artemia franciscana</name>
    <name type="common">Brine shrimp</name>
    <name type="synonym">Artemia sanfranciscana</name>
    <dbReference type="NCBI Taxonomy" id="6661"/>
    <lineage>
        <taxon>Eukaryota</taxon>
        <taxon>Metazoa</taxon>
        <taxon>Ecdysozoa</taxon>
        <taxon>Arthropoda</taxon>
        <taxon>Crustacea</taxon>
        <taxon>Branchiopoda</taxon>
        <taxon>Anostraca</taxon>
        <taxon>Artemiidae</taxon>
        <taxon>Artemia</taxon>
    </lineage>
</organism>
<feature type="region of interest" description="Disordered" evidence="8">
    <location>
        <begin position="1"/>
        <end position="95"/>
    </location>
</feature>
<keyword evidence="5 9" id="KW-0472">Membrane</keyword>
<feature type="compositionally biased region" description="Polar residues" evidence="8">
    <location>
        <begin position="32"/>
        <end position="42"/>
    </location>
</feature>
<feature type="compositionally biased region" description="Polar residues" evidence="8">
    <location>
        <begin position="945"/>
        <end position="973"/>
    </location>
</feature>
<name>A0AA88IEE7_ARTSF</name>
<dbReference type="InterPro" id="IPR043504">
    <property type="entry name" value="Peptidase_S1_PA_chymotrypsin"/>
</dbReference>
<evidence type="ECO:0000259" key="10">
    <source>
        <dbReference type="PROSITE" id="PS50024"/>
    </source>
</evidence>
<feature type="compositionally biased region" description="Basic and acidic residues" evidence="8">
    <location>
        <begin position="236"/>
        <end position="264"/>
    </location>
</feature>
<keyword evidence="6" id="KW-1015">Disulfide bond</keyword>
<accession>A0AA88IEE7</accession>
<dbReference type="SUPFAM" id="SSF50494">
    <property type="entry name" value="Trypsin-like serine proteases"/>
    <property type="match status" value="1"/>
</dbReference>
<feature type="compositionally biased region" description="Acidic residues" evidence="8">
    <location>
        <begin position="888"/>
        <end position="907"/>
    </location>
</feature>
<dbReference type="GO" id="GO:0004252">
    <property type="term" value="F:serine-type endopeptidase activity"/>
    <property type="evidence" value="ECO:0007669"/>
    <property type="project" value="InterPro"/>
</dbReference>
<evidence type="ECO:0000313" key="13">
    <source>
        <dbReference type="Proteomes" id="UP001187531"/>
    </source>
</evidence>
<dbReference type="SUPFAM" id="SSF82671">
    <property type="entry name" value="SEA domain"/>
    <property type="match status" value="1"/>
</dbReference>
<evidence type="ECO:0000256" key="1">
    <source>
        <dbReference type="ARBA" id="ARBA00004606"/>
    </source>
</evidence>
<feature type="domain" description="SEA" evidence="10">
    <location>
        <begin position="478"/>
        <end position="603"/>
    </location>
</feature>
<comment type="caution">
    <text evidence="12">The sequence shown here is derived from an EMBL/GenBank/DDBJ whole genome shotgun (WGS) entry which is preliminary data.</text>
</comment>
<keyword evidence="13" id="KW-1185">Reference proteome</keyword>
<dbReference type="Pfam" id="PF01390">
    <property type="entry name" value="SEA"/>
    <property type="match status" value="1"/>
</dbReference>
<sequence length="1297" mass="142804">MDVGKYNEMNDSINTESSNMSSLDSKPHVDSSDNTSHNCSESVRSHDSESNLIGTSEDSSDANTASPSPPQTPMSRGKEDFSGLTNDDSDKNGYYQTNITIPEKDVKNLFAQPYNDLLVPVNQSKKGLRSGKLYITKELGGEKGFIRRYCCLSILALLLLSGIILGILAIAGVFDQVPAASSTANPSELIGSTTPLPSLDTNFLEDDDIVVEIGRPGIHDIPDDTIFSNNDDDADIRESGRHDIHDTHDDAMKSRNDDESDNRGIETSPSAGKEKTIDNSPVKNEDVQNERVPSDDTQSTEDIDEMHQTMDKINDETLDLDVKLEEELNILKSDEGNQLEDRKFDEESGIPKLSELDTLSTNNTEETVDNLGEVSVIVITTTESSILNRETADALSSSDVKVMAPVNRIEDVLAEKSDNETLGTVSESEKPLDTSVEAKTNETLEKATDFKEENPLKDFGLSTKASFGQILETPGPHVENVLDAEFKIENLEFTPELENASSPQYQALSNEIENELRRIILSSNDLASKEFDFRIGVVQFKSGSVVCHFRLGWSPLSSTFSTAPIFTPEILRDVLVLNMLSNNGFFLNYLVPVSSIAVYRVPDVCILTPNFCGGLVCGFSHELISFACTCPAGYQLSDDRLFCLPIPFDDLQWKPVTSSTLKPINRTGEGMFEEVVMEPTNSTVAMNTTPFVRIEEGFVPIVSLVDQVKSVLEDDQGQSEINDFGIEPRVPDRRDEDTIGSDMTSEMEEVDMEEPTVKEETEDSILEKGDNISNSVQESEDHIINNQDDVFADSDSGKISEFSITNASIENAAEFKVDNSGVVLEEFSAMNNHSGKPTSPTNSFILPNLSEIDDILSSNDDESFNEATETSIDGSSSGNPGNGSVNDANEEGSFDNENFEYETEVEVDIPVNGEEKEDEEEFLDPGNEVEEDSKIKGSVDKISNDYAQETETMTNSQDIASRSDNIFEGPSSSEIKINDTEDVINEEEVEYVEYDEPVENPEELGLEIMEDKQIDDILNESQLIKRIIGSAPVEQIVHTTDKPSIEFLSEPCGNWPLELESMVFSSRLGVSSVEWPSLARLFFVKEKRYCTGTIIDKEWIMGTYSCMKNLDSDVDPKGWVTFAGGPPARGRSSSNMQIRTVTGIIVHPNATSGLGDNNVVLVKLEKPLTLSDSVRSVCVTSHPVEERQACTVVGWRDGSTFSQYTKFLTSTRVNLSNCNLSKPSKGSNLICSEILDDDGICLTDDGAPMMCVGRGGLWELGGIYTKASRCTEERTNLLFAAASGGSRFQWLKDNIRR</sequence>
<feature type="compositionally biased region" description="Polar residues" evidence="8">
    <location>
        <begin position="9"/>
        <end position="24"/>
    </location>
</feature>
<dbReference type="EMBL" id="JAVRJZ010000002">
    <property type="protein sequence ID" value="KAK2725754.1"/>
    <property type="molecule type" value="Genomic_DNA"/>
</dbReference>
<feature type="compositionally biased region" description="Low complexity" evidence="8">
    <location>
        <begin position="874"/>
        <end position="884"/>
    </location>
</feature>
<feature type="region of interest" description="Disordered" evidence="8">
    <location>
        <begin position="861"/>
        <end position="973"/>
    </location>
</feature>
<keyword evidence="2 9" id="KW-0812">Transmembrane</keyword>
<dbReference type="Gene3D" id="2.40.10.10">
    <property type="entry name" value="Trypsin-like serine proteases"/>
    <property type="match status" value="1"/>
</dbReference>
<keyword evidence="4 9" id="KW-1133">Transmembrane helix</keyword>
<gene>
    <name evidence="12" type="ORF">QYM36_000291</name>
</gene>
<evidence type="ECO:0000313" key="12">
    <source>
        <dbReference type="EMBL" id="KAK2725754.1"/>
    </source>
</evidence>
<evidence type="ECO:0000256" key="3">
    <source>
        <dbReference type="ARBA" id="ARBA00022968"/>
    </source>
</evidence>
<dbReference type="Pfam" id="PF00089">
    <property type="entry name" value="Trypsin"/>
    <property type="match status" value="1"/>
</dbReference>
<proteinExistence type="inferred from homology"/>
<feature type="compositionally biased region" description="Basic and acidic residues" evidence="8">
    <location>
        <begin position="272"/>
        <end position="294"/>
    </location>
</feature>
<dbReference type="InterPro" id="IPR000082">
    <property type="entry name" value="SEA_dom"/>
</dbReference>
<evidence type="ECO:0000256" key="4">
    <source>
        <dbReference type="ARBA" id="ARBA00022989"/>
    </source>
</evidence>
<dbReference type="PROSITE" id="PS50240">
    <property type="entry name" value="TRYPSIN_DOM"/>
    <property type="match status" value="1"/>
</dbReference>
<evidence type="ECO:0000256" key="5">
    <source>
        <dbReference type="ARBA" id="ARBA00023136"/>
    </source>
</evidence>
<feature type="compositionally biased region" description="Acidic residues" evidence="8">
    <location>
        <begin position="745"/>
        <end position="754"/>
    </location>
</feature>
<protein>
    <submittedName>
        <fullName evidence="12">Uncharacterized protein</fullName>
    </submittedName>
</protein>
<dbReference type="PANTHER" id="PTHR24256">
    <property type="entry name" value="TRYPTASE-RELATED"/>
    <property type="match status" value="1"/>
</dbReference>
<dbReference type="PROSITE" id="PS50024">
    <property type="entry name" value="SEA"/>
    <property type="match status" value="1"/>
</dbReference>
<dbReference type="InterPro" id="IPR001254">
    <property type="entry name" value="Trypsin_dom"/>
</dbReference>
<dbReference type="GO" id="GO:0016020">
    <property type="term" value="C:membrane"/>
    <property type="evidence" value="ECO:0007669"/>
    <property type="project" value="UniProtKB-SubCell"/>
</dbReference>
<feature type="region of interest" description="Disordered" evidence="8">
    <location>
        <begin position="728"/>
        <end position="770"/>
    </location>
</feature>
<dbReference type="InterPro" id="IPR036364">
    <property type="entry name" value="SEA_dom_sf"/>
</dbReference>
<feature type="compositionally biased region" description="Acidic residues" evidence="8">
    <location>
        <begin position="915"/>
        <end position="931"/>
    </location>
</feature>
<evidence type="ECO:0000256" key="8">
    <source>
        <dbReference type="SAM" id="MobiDB-lite"/>
    </source>
</evidence>
<reference evidence="12" key="1">
    <citation type="submission" date="2023-07" db="EMBL/GenBank/DDBJ databases">
        <title>Chromosome-level genome assembly of Artemia franciscana.</title>
        <authorList>
            <person name="Jo E."/>
        </authorList>
    </citation>
    <scope>NUCLEOTIDE SEQUENCE</scope>
    <source>
        <tissue evidence="12">Whole body</tissue>
    </source>
</reference>
<comment type="subcellular location">
    <subcellularLocation>
        <location evidence="1">Membrane</location>
        <topology evidence="1">Single-pass type II membrane protein</topology>
    </subcellularLocation>
</comment>
<feature type="compositionally biased region" description="Basic and acidic residues" evidence="8">
    <location>
        <begin position="932"/>
        <end position="943"/>
    </location>
</feature>
<evidence type="ECO:0000256" key="6">
    <source>
        <dbReference type="ARBA" id="ARBA00023157"/>
    </source>
</evidence>
<evidence type="ECO:0000256" key="2">
    <source>
        <dbReference type="ARBA" id="ARBA00022692"/>
    </source>
</evidence>
<evidence type="ECO:0000259" key="11">
    <source>
        <dbReference type="PROSITE" id="PS50240"/>
    </source>
</evidence>
<dbReference type="Proteomes" id="UP001187531">
    <property type="component" value="Unassembled WGS sequence"/>
</dbReference>
<evidence type="ECO:0000256" key="9">
    <source>
        <dbReference type="SAM" id="Phobius"/>
    </source>
</evidence>
<feature type="transmembrane region" description="Helical" evidence="9">
    <location>
        <begin position="149"/>
        <end position="174"/>
    </location>
</feature>
<dbReference type="InterPro" id="IPR051487">
    <property type="entry name" value="Ser/Thr_Proteases_Immune/Dev"/>
</dbReference>